<keyword evidence="2" id="KW-0732">Signal</keyword>
<gene>
    <name evidence="3" type="ORF">CHU93_05100</name>
</gene>
<dbReference type="AlphaFoldDB" id="A0A255YPQ5"/>
<feature type="chain" id="PRO_5013350237" evidence="2">
    <location>
        <begin position="26"/>
        <end position="470"/>
    </location>
</feature>
<feature type="compositionally biased region" description="Pro residues" evidence="1">
    <location>
        <begin position="445"/>
        <end position="458"/>
    </location>
</feature>
<dbReference type="OrthoDB" id="5485224at2"/>
<dbReference type="InterPro" id="IPR046535">
    <property type="entry name" value="DUF6600"/>
</dbReference>
<evidence type="ECO:0000256" key="1">
    <source>
        <dbReference type="SAM" id="MobiDB-lite"/>
    </source>
</evidence>
<reference evidence="3 4" key="1">
    <citation type="submission" date="2017-07" db="EMBL/GenBank/DDBJ databases">
        <title>Sandarakinorhabdus cyanobacteriorum sp. nov., a novel bacterium isolated from cyanobacterial aggregates in a eutrophic lake.</title>
        <authorList>
            <person name="Cai H."/>
        </authorList>
    </citation>
    <scope>NUCLEOTIDE SEQUENCE [LARGE SCALE GENOMIC DNA]</scope>
    <source>
        <strain evidence="3 4">TH057</strain>
    </source>
</reference>
<feature type="region of interest" description="Disordered" evidence="1">
    <location>
        <begin position="322"/>
        <end position="470"/>
    </location>
</feature>
<evidence type="ECO:0000313" key="3">
    <source>
        <dbReference type="EMBL" id="OYQ31181.1"/>
    </source>
</evidence>
<protein>
    <submittedName>
        <fullName evidence="3">Uncharacterized protein</fullName>
    </submittedName>
</protein>
<name>A0A255YPQ5_9SPHN</name>
<keyword evidence="4" id="KW-1185">Reference proteome</keyword>
<proteinExistence type="predicted"/>
<dbReference type="Pfam" id="PF20245">
    <property type="entry name" value="DUF6600"/>
    <property type="match status" value="1"/>
</dbReference>
<sequence length="470" mass="53031">MPIAARFLTPLLGVAGAALAQPALAQPAVVPPPDMAPPADAGPVIAAPPHAATMDPAVAAQAAQPGDRFGFQNVADVAVFQDALAAHGRWVNSRWGNAFLPDAPDGWRPYQNGEWSPDRFWRSADPWGWATDHYGRWGFDDSVGWVWVPGTEWAPSWTAWREDDDVVGWAPIPPQVRYRWDAGFDNDWRWNDWNSWYAPSWIWVPRTQVFAGGYRTRALPWHNGARYWRGSRWNWGLGFSWNDWGRRGGTSVSIGFGNGWNNWGWNNWNRPWGYSNWSRPWAAQQPWGWNNWGWNRPGWGWNNRGWNNRNWDNRGRNDWRDRDRGRDRDWDRDRNRDWRGNDPRRGAPGSVGDYIGRGLNGAPPPAPGDGRRRDGFRGDGRADNGFRGDGFRGDGFRGRNPDGNGGFRSPRPERMMGNPAADMGYRRPPGGDSGSVGASIGRAMAPPPSAPAPSPPPSREFRPDDRTRPQ</sequence>
<feature type="compositionally biased region" description="Basic and acidic residues" evidence="1">
    <location>
        <begin position="322"/>
        <end position="345"/>
    </location>
</feature>
<accession>A0A255YPQ5</accession>
<feature type="compositionally biased region" description="Basic and acidic residues" evidence="1">
    <location>
        <begin position="369"/>
        <end position="400"/>
    </location>
</feature>
<organism evidence="3 4">
    <name type="scientific">Sandarakinorhabdus cyanobacteriorum</name>
    <dbReference type="NCBI Taxonomy" id="1981098"/>
    <lineage>
        <taxon>Bacteria</taxon>
        <taxon>Pseudomonadati</taxon>
        <taxon>Pseudomonadota</taxon>
        <taxon>Alphaproteobacteria</taxon>
        <taxon>Sphingomonadales</taxon>
        <taxon>Sphingosinicellaceae</taxon>
        <taxon>Sandarakinorhabdus</taxon>
    </lineage>
</organism>
<dbReference type="EMBL" id="NOXT01000090">
    <property type="protein sequence ID" value="OYQ31181.1"/>
    <property type="molecule type" value="Genomic_DNA"/>
</dbReference>
<dbReference type="Proteomes" id="UP000216991">
    <property type="component" value="Unassembled WGS sequence"/>
</dbReference>
<evidence type="ECO:0000256" key="2">
    <source>
        <dbReference type="SAM" id="SignalP"/>
    </source>
</evidence>
<feature type="signal peptide" evidence="2">
    <location>
        <begin position="1"/>
        <end position="25"/>
    </location>
</feature>
<comment type="caution">
    <text evidence="3">The sequence shown here is derived from an EMBL/GenBank/DDBJ whole genome shotgun (WGS) entry which is preliminary data.</text>
</comment>
<feature type="compositionally biased region" description="Basic and acidic residues" evidence="1">
    <location>
        <begin position="459"/>
        <end position="470"/>
    </location>
</feature>
<evidence type="ECO:0000313" key="4">
    <source>
        <dbReference type="Proteomes" id="UP000216991"/>
    </source>
</evidence>
<dbReference type="RefSeq" id="WP_094473061.1">
    <property type="nucleotide sequence ID" value="NZ_NOXT01000090.1"/>
</dbReference>